<dbReference type="PANTHER" id="PTHR11905:SF14">
    <property type="entry name" value="DISINTEGRIN AND METALLOPROTEINASE DOMAIN-CONTAINING PROTEIN 22"/>
    <property type="match status" value="1"/>
</dbReference>
<comment type="caution">
    <text evidence="14">The sequence shown here is derived from an EMBL/GenBank/DDBJ whole genome shotgun (WGS) entry which is preliminary data.</text>
</comment>
<keyword evidence="15" id="KW-1185">Reference proteome</keyword>
<reference evidence="14 15" key="1">
    <citation type="journal article" date="2018" name="Mol. Genet. Genomics">
        <title>The red deer Cervus elaphus genome CerEla1.0: sequencing, annotating, genes, and chromosomes.</title>
        <authorList>
            <person name="Bana N.A."/>
            <person name="Nyiri A."/>
            <person name="Nagy J."/>
            <person name="Frank K."/>
            <person name="Nagy T."/>
            <person name="Steger V."/>
            <person name="Schiller M."/>
            <person name="Lakatos P."/>
            <person name="Sugar L."/>
            <person name="Horn P."/>
            <person name="Barta E."/>
            <person name="Orosz L."/>
        </authorList>
    </citation>
    <scope>NUCLEOTIDE SEQUENCE [LARGE SCALE GENOMIC DNA]</scope>
    <source>
        <strain evidence="14">Hungarian</strain>
    </source>
</reference>
<dbReference type="SUPFAM" id="SSF57552">
    <property type="entry name" value="Blood coagulation inhibitor (disintegrin)"/>
    <property type="match status" value="1"/>
</dbReference>
<keyword evidence="7 10" id="KW-1015">Disulfide bond</keyword>
<evidence type="ECO:0000256" key="7">
    <source>
        <dbReference type="ARBA" id="ARBA00023157"/>
    </source>
</evidence>
<dbReference type="Pfam" id="PF01421">
    <property type="entry name" value="Reprolysin"/>
    <property type="match status" value="1"/>
</dbReference>
<sequence>GGEHCYYQGHIRGNPASFVALSTCHGLHGMFYDGNHTYLIEPEGNDTSQEDFHFHSVYKSRLFEFPLDDLPSEEETKYIELMIVNDHLMIYKDQLKTRIVLVAMETWAADNKFAISENPLITLREFMKYRRDFIKEKSDAVHLFSGSQFESSRSGAAYIGGICSLLKGGGVNEFGKTDLMAVTLAQSLAHNIGIISDKRKLASGECKCEDTWSGCIMGDTGYYLPKKFTQCNIEEYHDFLNSGGGACLFNKPSKLLDPPECGNGFIETGEECDCGTPAECVLEGAECCKKCTLTQDSQCSDGLCCKKCKPMGTVCREAVNDCDIREICSGNSSQCAPNIHKMDGYSCDGVQGICFGGRCKTRDRQCKYIWGQNVMSSDKYCYEKLNIEGTEKGNCGKDKDTWIQCNKRDVLCGYLLCTNIGNIPRLGELDGEITSTLVVQQGRTLNCSGGHVKLDEDVDLGYVEDGTPCGPKMMCLEHRCLPVASFNFSTCLSNKEGAVCSGNGVSIHHLTIGIYAVLLYQRNRYDPGLPVSVIMENMLVHVSPARI</sequence>
<dbReference type="Gene3D" id="3.40.390.10">
    <property type="entry name" value="Collagenase (Catalytic Domain)"/>
    <property type="match status" value="1"/>
</dbReference>
<dbReference type="PROSITE" id="PS50215">
    <property type="entry name" value="ADAM_MEPRO"/>
    <property type="match status" value="1"/>
</dbReference>
<evidence type="ECO:0000256" key="1">
    <source>
        <dbReference type="ARBA" id="ARBA00022536"/>
    </source>
</evidence>
<dbReference type="InterPro" id="IPR001590">
    <property type="entry name" value="Peptidase_M12B"/>
</dbReference>
<keyword evidence="4" id="KW-0732">Signal</keyword>
<dbReference type="FunFam" id="3.40.390.10:FF:000014">
    <property type="entry name" value="disintegrin and metalloproteinase domain-containing protein 11"/>
    <property type="match status" value="1"/>
</dbReference>
<keyword evidence="8" id="KW-0325">Glycoprotein</keyword>
<feature type="domain" description="Peptidase M12B" evidence="13">
    <location>
        <begin position="50"/>
        <end position="252"/>
    </location>
</feature>
<protein>
    <submittedName>
        <fullName evidence="14">ADAM22</fullName>
    </submittedName>
</protein>
<dbReference type="InterPro" id="IPR001762">
    <property type="entry name" value="Disintegrin_dom"/>
</dbReference>
<proteinExistence type="predicted"/>
<evidence type="ECO:0000259" key="13">
    <source>
        <dbReference type="PROSITE" id="PS50215"/>
    </source>
</evidence>
<dbReference type="InterPro" id="IPR024079">
    <property type="entry name" value="MetalloPept_cat_dom_sf"/>
</dbReference>
<keyword evidence="3" id="KW-0812">Transmembrane</keyword>
<keyword evidence="6" id="KW-0472">Membrane</keyword>
<comment type="subcellular location">
    <subcellularLocation>
        <location evidence="9">Endomembrane system</location>
        <topology evidence="9">Single-pass type I membrane protein</topology>
    </subcellularLocation>
</comment>
<accession>A0A212CKZ0</accession>
<evidence type="ECO:0000256" key="9">
    <source>
        <dbReference type="ARBA" id="ARBA00046288"/>
    </source>
</evidence>
<dbReference type="SMART" id="SM00608">
    <property type="entry name" value="ACR"/>
    <property type="match status" value="1"/>
</dbReference>
<dbReference type="OrthoDB" id="5951731at2759"/>
<evidence type="ECO:0000259" key="12">
    <source>
        <dbReference type="PROSITE" id="PS50214"/>
    </source>
</evidence>
<evidence type="ECO:0000256" key="2">
    <source>
        <dbReference type="ARBA" id="ARBA00022685"/>
    </source>
</evidence>
<evidence type="ECO:0000256" key="10">
    <source>
        <dbReference type="PROSITE-ProRule" id="PRU00068"/>
    </source>
</evidence>
<dbReference type="GO" id="GO:0006508">
    <property type="term" value="P:proteolysis"/>
    <property type="evidence" value="ECO:0007669"/>
    <property type="project" value="InterPro"/>
</dbReference>
<dbReference type="CDD" id="cd04269">
    <property type="entry name" value="ZnMc_adamalysin_II_like"/>
    <property type="match status" value="1"/>
</dbReference>
<feature type="disulfide bond" evidence="10">
    <location>
        <begin position="315"/>
        <end position="335"/>
    </location>
</feature>
<dbReference type="InterPro" id="IPR034027">
    <property type="entry name" value="Reprolysin_adamalysin"/>
</dbReference>
<evidence type="ECO:0000313" key="14">
    <source>
        <dbReference type="EMBL" id="OWK06595.1"/>
    </source>
</evidence>
<dbReference type="Pfam" id="PF00200">
    <property type="entry name" value="Disintegrin"/>
    <property type="match status" value="1"/>
</dbReference>
<dbReference type="GO" id="GO:0004222">
    <property type="term" value="F:metalloendopeptidase activity"/>
    <property type="evidence" value="ECO:0007669"/>
    <property type="project" value="InterPro"/>
</dbReference>
<dbReference type="GO" id="GO:0012505">
    <property type="term" value="C:endomembrane system"/>
    <property type="evidence" value="ECO:0007669"/>
    <property type="project" value="UniProtKB-SubCell"/>
</dbReference>
<dbReference type="EMBL" id="MKHE01000018">
    <property type="protein sequence ID" value="OWK06595.1"/>
    <property type="molecule type" value="Genomic_DNA"/>
</dbReference>
<keyword evidence="1" id="KW-0245">EGF-like domain</keyword>
<dbReference type="Proteomes" id="UP000242450">
    <property type="component" value="Chromosome 18"/>
</dbReference>
<evidence type="ECO:0000256" key="5">
    <source>
        <dbReference type="ARBA" id="ARBA00022989"/>
    </source>
</evidence>
<evidence type="ECO:0000256" key="4">
    <source>
        <dbReference type="ARBA" id="ARBA00022729"/>
    </source>
</evidence>
<keyword evidence="5" id="KW-1133">Transmembrane helix</keyword>
<dbReference type="SUPFAM" id="SSF55486">
    <property type="entry name" value="Metalloproteases ('zincins'), catalytic domain"/>
    <property type="match status" value="1"/>
</dbReference>
<feature type="non-terminal residue" evidence="14">
    <location>
        <position position="1"/>
    </location>
</feature>
<dbReference type="AlphaFoldDB" id="A0A212CKZ0"/>
<evidence type="ECO:0000256" key="6">
    <source>
        <dbReference type="ARBA" id="ARBA00023136"/>
    </source>
</evidence>
<gene>
    <name evidence="14" type="ORF">Celaphus_00012119</name>
</gene>
<dbReference type="SMART" id="SM00050">
    <property type="entry name" value="DISIN"/>
    <property type="match status" value="1"/>
</dbReference>
<evidence type="ECO:0000256" key="3">
    <source>
        <dbReference type="ARBA" id="ARBA00022692"/>
    </source>
</evidence>
<evidence type="ECO:0000256" key="8">
    <source>
        <dbReference type="ARBA" id="ARBA00023180"/>
    </source>
</evidence>
<keyword evidence="2" id="KW-0165">Cleavage on pair of basic residues</keyword>
<dbReference type="FunFam" id="4.10.70.10:FF:000001">
    <property type="entry name" value="Disintegrin and metalloproteinase domain-containing protein 22"/>
    <property type="match status" value="1"/>
</dbReference>
<dbReference type="Pfam" id="PF08516">
    <property type="entry name" value="ADAM_CR"/>
    <property type="match status" value="1"/>
</dbReference>
<evidence type="ECO:0000256" key="11">
    <source>
        <dbReference type="PROSITE-ProRule" id="PRU00276"/>
    </source>
</evidence>
<dbReference type="InterPro" id="IPR036436">
    <property type="entry name" value="Disintegrin_dom_sf"/>
</dbReference>
<dbReference type="PROSITE" id="PS50214">
    <property type="entry name" value="DISINTEGRIN_2"/>
    <property type="match status" value="1"/>
</dbReference>
<dbReference type="Gene3D" id="4.10.70.10">
    <property type="entry name" value="Disintegrin domain"/>
    <property type="match status" value="1"/>
</dbReference>
<dbReference type="InterPro" id="IPR006586">
    <property type="entry name" value="ADAM_Cys-rich"/>
</dbReference>
<evidence type="ECO:0000313" key="15">
    <source>
        <dbReference type="Proteomes" id="UP000242450"/>
    </source>
</evidence>
<organism evidence="14 15">
    <name type="scientific">Cervus elaphus hippelaphus</name>
    <name type="common">European red deer</name>
    <dbReference type="NCBI Taxonomy" id="46360"/>
    <lineage>
        <taxon>Eukaryota</taxon>
        <taxon>Metazoa</taxon>
        <taxon>Chordata</taxon>
        <taxon>Craniata</taxon>
        <taxon>Vertebrata</taxon>
        <taxon>Euteleostomi</taxon>
        <taxon>Mammalia</taxon>
        <taxon>Eutheria</taxon>
        <taxon>Laurasiatheria</taxon>
        <taxon>Artiodactyla</taxon>
        <taxon>Ruminantia</taxon>
        <taxon>Pecora</taxon>
        <taxon>Cervidae</taxon>
        <taxon>Cervinae</taxon>
        <taxon>Cervus</taxon>
    </lineage>
</organism>
<name>A0A212CKZ0_CEREH</name>
<comment type="caution">
    <text evidence="11">Lacks conserved residue(s) required for the propagation of feature annotation.</text>
</comment>
<dbReference type="PANTHER" id="PTHR11905">
    <property type="entry name" value="ADAM A DISINTEGRIN AND METALLOPROTEASE DOMAIN"/>
    <property type="match status" value="1"/>
</dbReference>
<feature type="domain" description="Disintegrin" evidence="12">
    <location>
        <begin position="258"/>
        <end position="343"/>
    </location>
</feature>
<dbReference type="GO" id="GO:0098839">
    <property type="term" value="C:postsynaptic density membrane"/>
    <property type="evidence" value="ECO:0007669"/>
    <property type="project" value="TreeGrafter"/>
</dbReference>